<proteinExistence type="predicted"/>
<dbReference type="InterPro" id="IPR008966">
    <property type="entry name" value="Adhesion_dom_sf"/>
</dbReference>
<gene>
    <name evidence="1" type="ORF">NCTC12965_02409</name>
</gene>
<reference evidence="1" key="1">
    <citation type="submission" date="2019-05" db="EMBL/GenBank/DDBJ databases">
        <authorList>
            <consortium name="Pathogen Informatics"/>
        </authorList>
    </citation>
    <scope>NUCLEOTIDE SEQUENCE [LARGE SCALE GENOMIC DNA]</scope>
    <source>
        <strain evidence="1">NCTC12965</strain>
    </source>
</reference>
<dbReference type="GO" id="GO:0009289">
    <property type="term" value="C:pilus"/>
    <property type="evidence" value="ECO:0007669"/>
    <property type="project" value="InterPro"/>
</dbReference>
<dbReference type="AlphaFoldDB" id="A0A4U9U1R6"/>
<organism evidence="1">
    <name type="scientific">Serratia fonticola</name>
    <dbReference type="NCBI Taxonomy" id="47917"/>
    <lineage>
        <taxon>Bacteria</taxon>
        <taxon>Pseudomonadati</taxon>
        <taxon>Pseudomonadota</taxon>
        <taxon>Gammaproteobacteria</taxon>
        <taxon>Enterobacterales</taxon>
        <taxon>Yersiniaceae</taxon>
        <taxon>Serratia</taxon>
    </lineage>
</organism>
<dbReference type="EMBL" id="CABEEZ010000045">
    <property type="protein sequence ID" value="VTR26716.1"/>
    <property type="molecule type" value="Genomic_DNA"/>
</dbReference>
<dbReference type="InterPro" id="IPR036937">
    <property type="entry name" value="Adhesion_dom_fimbrial_sf"/>
</dbReference>
<evidence type="ECO:0000313" key="1">
    <source>
        <dbReference type="EMBL" id="VTR26716.1"/>
    </source>
</evidence>
<dbReference type="GO" id="GO:0007155">
    <property type="term" value="P:cell adhesion"/>
    <property type="evidence" value="ECO:0007669"/>
    <property type="project" value="InterPro"/>
</dbReference>
<accession>A0A4U9U1R6</accession>
<dbReference type="Gene3D" id="2.60.40.1090">
    <property type="entry name" value="Fimbrial-type adhesion domain"/>
    <property type="match status" value="1"/>
</dbReference>
<dbReference type="SUPFAM" id="SSF49401">
    <property type="entry name" value="Bacterial adhesins"/>
    <property type="match status" value="1"/>
</dbReference>
<name>A0A4U9U1R6_SERFO</name>
<sequence>MRVHPVQRERERQRCHVLGRRRRLVLSSVAMAVSLMVSMGELQAKNNNLHFDGTLVAEPCELDPNTTDITLDFGTVIDKYLYLNTRTHSQPFAINLIECDISLGKEVVMTFKGAESRELPGTARHECWPCIRNSYWDGVAGRYAFTIEPGDSKAVVECGYHESDIPGICARRADGDTESQYRPGQLHCGGDVRNGLSVRRKSNKAGKRRMMAAIWRTIKLGSWSI</sequence>
<protein>
    <submittedName>
        <fullName evidence="1">Fimbrial protein SteF</fullName>
    </submittedName>
</protein>